<dbReference type="EMBL" id="QREL01000001">
    <property type="protein sequence ID" value="REE28691.1"/>
    <property type="molecule type" value="Genomic_DNA"/>
</dbReference>
<keyword evidence="2" id="KW-1185">Reference proteome</keyword>
<gene>
    <name evidence="1" type="ORF">C7452_0711</name>
</gene>
<proteinExistence type="predicted"/>
<dbReference type="Proteomes" id="UP000256864">
    <property type="component" value="Unassembled WGS sequence"/>
</dbReference>
<evidence type="ECO:0000313" key="2">
    <source>
        <dbReference type="Proteomes" id="UP000256864"/>
    </source>
</evidence>
<reference evidence="1 2" key="1">
    <citation type="submission" date="2018-07" db="EMBL/GenBank/DDBJ databases">
        <title>Genomic Encyclopedia of Type Strains, Phase IV (KMG-IV): sequencing the most valuable type-strain genomes for metagenomic binning, comparative biology and taxonomic classification.</title>
        <authorList>
            <person name="Goeker M."/>
        </authorList>
    </citation>
    <scope>NUCLEOTIDE SEQUENCE [LARGE SCALE GENOMIC DNA]</scope>
    <source>
        <strain evidence="1 2">DSM 7466</strain>
    </source>
</reference>
<name>A0A371NDW5_9EURY</name>
<sequence>MKGHVMFITVIASVFLLGVVSADTGNNTTNTTTSLNTTAVEPLASGIQISVTPTALNLGTVDPDGLERAYYSITDVSIRTSGGILRVSVRASGDLISINNSSNRIPLLNLKYSIKYDGPYGPIDVPKRSFTTRYYTFWTYRGSVNIKIPVNYYLTVPPYTDPGTYRVTVTYRAL</sequence>
<dbReference type="RefSeq" id="WP_048175433.1">
    <property type="nucleotide sequence ID" value="NZ_QREL01000001.1"/>
</dbReference>
<organism evidence="1 2">
    <name type="scientific">Methanothermobacter defluvii</name>
    <dbReference type="NCBI Taxonomy" id="49339"/>
    <lineage>
        <taxon>Archaea</taxon>
        <taxon>Methanobacteriati</taxon>
        <taxon>Methanobacteriota</taxon>
        <taxon>Methanomada group</taxon>
        <taxon>Methanobacteria</taxon>
        <taxon>Methanobacteriales</taxon>
        <taxon>Methanobacteriaceae</taxon>
        <taxon>Methanothermobacter</taxon>
    </lineage>
</organism>
<comment type="caution">
    <text evidence="1">The sequence shown here is derived from an EMBL/GenBank/DDBJ whole genome shotgun (WGS) entry which is preliminary data.</text>
</comment>
<protein>
    <submittedName>
        <fullName evidence="1">Uncharacterized protein</fullName>
    </submittedName>
</protein>
<dbReference type="AlphaFoldDB" id="A0A371NDW5"/>
<evidence type="ECO:0000313" key="1">
    <source>
        <dbReference type="EMBL" id="REE28691.1"/>
    </source>
</evidence>
<dbReference type="GeneID" id="82297123"/>
<accession>A0A371NDW5</accession>